<reference evidence="1 2" key="1">
    <citation type="submission" date="2018-06" db="EMBL/GenBank/DDBJ databases">
        <title>Genomic Encyclopedia of Type Strains, Phase IV (KMG-IV): sequencing the most valuable type-strain genomes for metagenomic binning, comparative biology and taxonomic classification.</title>
        <authorList>
            <person name="Goeker M."/>
        </authorList>
    </citation>
    <scope>NUCLEOTIDE SEQUENCE [LARGE SCALE GENOMIC DNA]</scope>
    <source>
        <strain evidence="1 2">DSM 24875</strain>
    </source>
</reference>
<evidence type="ECO:0000313" key="1">
    <source>
        <dbReference type="EMBL" id="RBP12299.1"/>
    </source>
</evidence>
<keyword evidence="2" id="KW-1185">Reference proteome</keyword>
<protein>
    <submittedName>
        <fullName evidence="1">Uncharacterized protein</fullName>
    </submittedName>
</protein>
<dbReference type="Pfam" id="PF04365">
    <property type="entry name" value="BrnT_toxin"/>
    <property type="match status" value="1"/>
</dbReference>
<gene>
    <name evidence="1" type="ORF">DFR50_114129</name>
</gene>
<dbReference type="InterPro" id="IPR007460">
    <property type="entry name" value="BrnT_toxin"/>
</dbReference>
<proteinExistence type="predicted"/>
<name>A0A366FEZ1_9HYPH</name>
<evidence type="ECO:0000313" key="2">
    <source>
        <dbReference type="Proteomes" id="UP000253529"/>
    </source>
</evidence>
<comment type="caution">
    <text evidence="1">The sequence shown here is derived from an EMBL/GenBank/DDBJ whole genome shotgun (WGS) entry which is preliminary data.</text>
</comment>
<organism evidence="1 2">
    <name type="scientific">Roseiarcus fermentans</name>
    <dbReference type="NCBI Taxonomy" id="1473586"/>
    <lineage>
        <taxon>Bacteria</taxon>
        <taxon>Pseudomonadati</taxon>
        <taxon>Pseudomonadota</taxon>
        <taxon>Alphaproteobacteria</taxon>
        <taxon>Hyphomicrobiales</taxon>
        <taxon>Roseiarcaceae</taxon>
        <taxon>Roseiarcus</taxon>
    </lineage>
</organism>
<dbReference type="Proteomes" id="UP000253529">
    <property type="component" value="Unassembled WGS sequence"/>
</dbReference>
<sequence length="105" mass="11985">MLYKTTAKPYLMRDSRFQWDDAKAASNIADHGVSFEAACEAFVDPFALDWLDESEDYGEDRYAMIGMADGRLLYVAYTIRGDAIRIISARGAGPHERRQYHEDNN</sequence>
<dbReference type="AlphaFoldDB" id="A0A366FEZ1"/>
<dbReference type="EMBL" id="QNRK01000014">
    <property type="protein sequence ID" value="RBP12299.1"/>
    <property type="molecule type" value="Genomic_DNA"/>
</dbReference>
<dbReference type="RefSeq" id="WP_245427765.1">
    <property type="nucleotide sequence ID" value="NZ_QNRK01000014.1"/>
</dbReference>
<accession>A0A366FEZ1</accession>
<dbReference type="InterPro" id="IPR038573">
    <property type="entry name" value="BrnT_sf"/>
</dbReference>
<dbReference type="Gene3D" id="3.10.450.530">
    <property type="entry name" value="Ribonuclease toxin, BrnT, of type II toxin-antitoxin system"/>
    <property type="match status" value="1"/>
</dbReference>